<dbReference type="STRING" id="1244869.H261_00235"/>
<dbReference type="Pfam" id="PF00903">
    <property type="entry name" value="Glyoxalase"/>
    <property type="match status" value="1"/>
</dbReference>
<comment type="caution">
    <text evidence="2">The sequence shown here is derived from an EMBL/GenBank/DDBJ whole genome shotgun (WGS) entry which is preliminary data.</text>
</comment>
<dbReference type="InterPro" id="IPR029068">
    <property type="entry name" value="Glyas_Bleomycin-R_OHBP_Dase"/>
</dbReference>
<dbReference type="OrthoDB" id="9798430at2"/>
<evidence type="ECO:0000259" key="1">
    <source>
        <dbReference type="PROSITE" id="PS51819"/>
    </source>
</evidence>
<dbReference type="EMBL" id="AONQ01000001">
    <property type="protein sequence ID" value="EME71960.1"/>
    <property type="molecule type" value="Genomic_DNA"/>
</dbReference>
<name>M2ZC02_9PROT</name>
<dbReference type="PANTHER" id="PTHR36503:SF1">
    <property type="entry name" value="BLR2520 PROTEIN"/>
    <property type="match status" value="1"/>
</dbReference>
<dbReference type="GO" id="GO:0051213">
    <property type="term" value="F:dioxygenase activity"/>
    <property type="evidence" value="ECO:0007669"/>
    <property type="project" value="UniProtKB-KW"/>
</dbReference>
<evidence type="ECO:0000313" key="2">
    <source>
        <dbReference type="EMBL" id="EME71960.1"/>
    </source>
</evidence>
<gene>
    <name evidence="2" type="ORF">H261_00235</name>
</gene>
<dbReference type="Gene3D" id="3.10.180.10">
    <property type="entry name" value="2,3-Dihydroxybiphenyl 1,2-Dioxygenase, domain 1"/>
    <property type="match status" value="1"/>
</dbReference>
<accession>M2ZC02</accession>
<dbReference type="AlphaFoldDB" id="M2ZC02"/>
<organism evidence="2 3">
    <name type="scientific">Paramagnetospirillum caucaseum</name>
    <dbReference type="NCBI Taxonomy" id="1244869"/>
    <lineage>
        <taxon>Bacteria</taxon>
        <taxon>Pseudomonadati</taxon>
        <taxon>Pseudomonadota</taxon>
        <taxon>Alphaproteobacteria</taxon>
        <taxon>Rhodospirillales</taxon>
        <taxon>Magnetospirillaceae</taxon>
        <taxon>Paramagnetospirillum</taxon>
    </lineage>
</organism>
<dbReference type="PROSITE" id="PS51819">
    <property type="entry name" value="VOC"/>
    <property type="match status" value="1"/>
</dbReference>
<feature type="domain" description="VOC" evidence="1">
    <location>
        <begin position="4"/>
        <end position="126"/>
    </location>
</feature>
<keyword evidence="2" id="KW-0223">Dioxygenase</keyword>
<keyword evidence="2" id="KW-0560">Oxidoreductase</keyword>
<dbReference type="SUPFAM" id="SSF54593">
    <property type="entry name" value="Glyoxalase/Bleomycin resistance protein/Dihydroxybiphenyl dioxygenase"/>
    <property type="match status" value="1"/>
</dbReference>
<reference evidence="2 3" key="1">
    <citation type="journal article" date="2014" name="Genome Announc.">
        <title>Draft Genome Sequence of Magnetospirillum sp. Strain SO-1, a Freshwater Magnetotactic Bacterium Isolated from the Ol'khovka River, Russia.</title>
        <authorList>
            <person name="Grouzdev D.S."/>
            <person name="Dziuba M.V."/>
            <person name="Sukhacheva M.S."/>
            <person name="Mardanov A.V."/>
            <person name="Beletskiy A.V."/>
            <person name="Kuznetsov B.B."/>
            <person name="Skryabin K.G."/>
        </authorList>
    </citation>
    <scope>NUCLEOTIDE SEQUENCE [LARGE SCALE GENOMIC DNA]</scope>
    <source>
        <strain evidence="2 3">SO-1</strain>
    </source>
</reference>
<proteinExistence type="predicted"/>
<keyword evidence="3" id="KW-1185">Reference proteome</keyword>
<dbReference type="RefSeq" id="WP_008613000.1">
    <property type="nucleotide sequence ID" value="NZ_AONQ01000001.1"/>
</dbReference>
<sequence length="141" mass="15224">MEPRISLITLGVADLDRARAFYEGLGWRRKVAAAEGVAFYQMGGLALSLYPRSDLAADARLSAEGSGFPGFALAYNTRSRDEVDRVLAEAVAAGARLLKPAEEAFWGGYSGYFADPDGFAWEVAWNPGFNLGEDGRLTLPD</sequence>
<dbReference type="eggNOG" id="COG0346">
    <property type="taxonomic scope" value="Bacteria"/>
</dbReference>
<dbReference type="InterPro" id="IPR004360">
    <property type="entry name" value="Glyas_Fos-R_dOase_dom"/>
</dbReference>
<dbReference type="CDD" id="cd07251">
    <property type="entry name" value="VOC_like"/>
    <property type="match status" value="1"/>
</dbReference>
<dbReference type="Proteomes" id="UP000011744">
    <property type="component" value="Unassembled WGS sequence"/>
</dbReference>
<dbReference type="PATRIC" id="fig|1244869.3.peg.43"/>
<dbReference type="InterPro" id="IPR037523">
    <property type="entry name" value="VOC_core"/>
</dbReference>
<protein>
    <submittedName>
        <fullName evidence="2">Glyoxalase/bleomycin resistance protein/dioxygenase</fullName>
    </submittedName>
</protein>
<dbReference type="PANTHER" id="PTHR36503">
    <property type="entry name" value="BLR2520 PROTEIN"/>
    <property type="match status" value="1"/>
</dbReference>
<evidence type="ECO:0000313" key="3">
    <source>
        <dbReference type="Proteomes" id="UP000011744"/>
    </source>
</evidence>